<dbReference type="OrthoDB" id="3223751at2759"/>
<evidence type="ECO:0000313" key="2">
    <source>
        <dbReference type="EMBL" id="KAF9053519.1"/>
    </source>
</evidence>
<gene>
    <name evidence="2" type="ORF">BDP27DRAFT_1198223</name>
</gene>
<dbReference type="InterPro" id="IPR011333">
    <property type="entry name" value="SKP1/BTB/POZ_sf"/>
</dbReference>
<dbReference type="EMBL" id="JADNRY010000445">
    <property type="protein sequence ID" value="KAF9053519.1"/>
    <property type="molecule type" value="Genomic_DNA"/>
</dbReference>
<feature type="non-terminal residue" evidence="2">
    <location>
        <position position="183"/>
    </location>
</feature>
<accession>A0A9P5TY29</accession>
<evidence type="ECO:0000313" key="3">
    <source>
        <dbReference type="Proteomes" id="UP000772434"/>
    </source>
</evidence>
<comment type="caution">
    <text evidence="2">The sequence shown here is derived from an EMBL/GenBank/DDBJ whole genome shotgun (WGS) entry which is preliminary data.</text>
</comment>
<organism evidence="2 3">
    <name type="scientific">Rhodocollybia butyracea</name>
    <dbReference type="NCBI Taxonomy" id="206335"/>
    <lineage>
        <taxon>Eukaryota</taxon>
        <taxon>Fungi</taxon>
        <taxon>Dikarya</taxon>
        <taxon>Basidiomycota</taxon>
        <taxon>Agaricomycotina</taxon>
        <taxon>Agaricomycetes</taxon>
        <taxon>Agaricomycetidae</taxon>
        <taxon>Agaricales</taxon>
        <taxon>Marasmiineae</taxon>
        <taxon>Omphalotaceae</taxon>
        <taxon>Rhodocollybia</taxon>
    </lineage>
</organism>
<dbReference type="SUPFAM" id="SSF54695">
    <property type="entry name" value="POZ domain"/>
    <property type="match status" value="1"/>
</dbReference>
<protein>
    <recommendedName>
        <fullName evidence="1">BTB domain-containing protein</fullName>
    </recommendedName>
</protein>
<name>A0A9P5TY29_9AGAR</name>
<reference evidence="2" key="1">
    <citation type="submission" date="2020-11" db="EMBL/GenBank/DDBJ databases">
        <authorList>
            <consortium name="DOE Joint Genome Institute"/>
            <person name="Ahrendt S."/>
            <person name="Riley R."/>
            <person name="Andreopoulos W."/>
            <person name="Labutti K."/>
            <person name="Pangilinan J."/>
            <person name="Ruiz-Duenas F.J."/>
            <person name="Barrasa J.M."/>
            <person name="Sanchez-Garcia M."/>
            <person name="Camarero S."/>
            <person name="Miyauchi S."/>
            <person name="Serrano A."/>
            <person name="Linde D."/>
            <person name="Babiker R."/>
            <person name="Drula E."/>
            <person name="Ayuso-Fernandez I."/>
            <person name="Pacheco R."/>
            <person name="Padilla G."/>
            <person name="Ferreira P."/>
            <person name="Barriuso J."/>
            <person name="Kellner H."/>
            <person name="Castanera R."/>
            <person name="Alfaro M."/>
            <person name="Ramirez L."/>
            <person name="Pisabarro A.G."/>
            <person name="Kuo A."/>
            <person name="Tritt A."/>
            <person name="Lipzen A."/>
            <person name="He G."/>
            <person name="Yan M."/>
            <person name="Ng V."/>
            <person name="Cullen D."/>
            <person name="Martin F."/>
            <person name="Rosso M.-N."/>
            <person name="Henrissat B."/>
            <person name="Hibbett D."/>
            <person name="Martinez A.T."/>
            <person name="Grigoriev I.V."/>
        </authorList>
    </citation>
    <scope>NUCLEOTIDE SEQUENCE</scope>
    <source>
        <strain evidence="2">AH 40177</strain>
    </source>
</reference>
<dbReference type="InterPro" id="IPR000210">
    <property type="entry name" value="BTB/POZ_dom"/>
</dbReference>
<evidence type="ECO:0000259" key="1">
    <source>
        <dbReference type="Pfam" id="PF00651"/>
    </source>
</evidence>
<dbReference type="Proteomes" id="UP000772434">
    <property type="component" value="Unassembled WGS sequence"/>
</dbReference>
<dbReference type="Gene3D" id="3.30.710.10">
    <property type="entry name" value="Potassium Channel Kv1.1, Chain A"/>
    <property type="match status" value="1"/>
</dbReference>
<proteinExistence type="predicted"/>
<sequence length="183" mass="21064">LDTPKAAEPIPRDDAFYYHFRVFKVEGYTFQIPLAVFTAESPVFRDMLELPVSSTQELEGLSDSNPICLDGILREDFRQLLRVIGPREFNFQPPKLSFNEWVSVLKLADLWCMDAVKEHAISIMCCLPDVDPIEKIVVARRYGIRSWLTPAFNAILRCSDSLSERHLQRLGAPTFFCLIRLRD</sequence>
<dbReference type="AlphaFoldDB" id="A0A9P5TY29"/>
<feature type="non-terminal residue" evidence="2">
    <location>
        <position position="1"/>
    </location>
</feature>
<feature type="domain" description="BTB" evidence="1">
    <location>
        <begin position="23"/>
        <end position="124"/>
    </location>
</feature>
<keyword evidence="3" id="KW-1185">Reference proteome</keyword>
<dbReference type="Pfam" id="PF00651">
    <property type="entry name" value="BTB"/>
    <property type="match status" value="1"/>
</dbReference>